<feature type="domain" description="DUF4349" evidence="4">
    <location>
        <begin position="89"/>
        <end position="295"/>
    </location>
</feature>
<protein>
    <submittedName>
        <fullName evidence="5">DUF4349 domain-containing protein</fullName>
    </submittedName>
</protein>
<comment type="caution">
    <text evidence="5">The sequence shown here is derived from an EMBL/GenBank/DDBJ whole genome shotgun (WGS) entry which is preliminary data.</text>
</comment>
<feature type="compositionally biased region" description="Low complexity" evidence="1">
    <location>
        <begin position="59"/>
        <end position="76"/>
    </location>
</feature>
<keyword evidence="6" id="KW-1185">Reference proteome</keyword>
<dbReference type="Proteomes" id="UP000475214">
    <property type="component" value="Unassembled WGS sequence"/>
</dbReference>
<feature type="region of interest" description="Disordered" evidence="1">
    <location>
        <begin position="22"/>
        <end position="76"/>
    </location>
</feature>
<feature type="transmembrane region" description="Helical" evidence="2">
    <location>
        <begin position="272"/>
        <end position="297"/>
    </location>
</feature>
<feature type="compositionally biased region" description="Low complexity" evidence="1">
    <location>
        <begin position="31"/>
        <end position="42"/>
    </location>
</feature>
<feature type="chain" id="PRO_5039671769" evidence="3">
    <location>
        <begin position="23"/>
        <end position="317"/>
    </location>
</feature>
<feature type="signal peptide" evidence="3">
    <location>
        <begin position="1"/>
        <end position="22"/>
    </location>
</feature>
<name>A0A6L9S8D3_9ACTN</name>
<dbReference type="InterPro" id="IPR025645">
    <property type="entry name" value="DUF4349"/>
</dbReference>
<dbReference type="RefSeq" id="WP_163738630.1">
    <property type="nucleotide sequence ID" value="NZ_JAAGOA010000009.1"/>
</dbReference>
<evidence type="ECO:0000256" key="1">
    <source>
        <dbReference type="SAM" id="MobiDB-lite"/>
    </source>
</evidence>
<keyword evidence="2" id="KW-0812">Transmembrane</keyword>
<dbReference type="EMBL" id="JAAGOA010000009">
    <property type="protein sequence ID" value="NEE01283.1"/>
    <property type="molecule type" value="Genomic_DNA"/>
</dbReference>
<keyword evidence="2" id="KW-1133">Transmembrane helix</keyword>
<accession>A0A6L9S8D3</accession>
<dbReference type="AlphaFoldDB" id="A0A6L9S8D3"/>
<organism evidence="5 6">
    <name type="scientific">Phytoactinopolyspora halotolerans</name>
    <dbReference type="NCBI Taxonomy" id="1981512"/>
    <lineage>
        <taxon>Bacteria</taxon>
        <taxon>Bacillati</taxon>
        <taxon>Actinomycetota</taxon>
        <taxon>Actinomycetes</taxon>
        <taxon>Jiangellales</taxon>
        <taxon>Jiangellaceae</taxon>
        <taxon>Phytoactinopolyspora</taxon>
    </lineage>
</organism>
<keyword evidence="3" id="KW-0732">Signal</keyword>
<sequence>MKRRTAAAYAAAATLLTLTACSSGNDDEGAAGDSAPAAEAPAQGSVEQESDAAAEDDSAGSGDAARSNADSSDSAGGVITQIQNDAINRNIIYTVDLRIDTEDAARAADEAAKIARTAGGFVAEENTTPRTSSLTLRIPTDEYNDAVRDLQELGDVVDRGTTTQDVTQQVVDTESRIDSQRQSIARIRELLDEATDLSDVISIESELASREADLDSLLSQQERLSDLTSLATVNVTFAEERDDEDEEEDGETFGFASGLSGGWDAFTTTLSVAAGVLAAMLPFLVLLALLGVPVWIWHRRRRPTPSAAGDAALSPPA</sequence>
<evidence type="ECO:0000256" key="3">
    <source>
        <dbReference type="SAM" id="SignalP"/>
    </source>
</evidence>
<evidence type="ECO:0000256" key="2">
    <source>
        <dbReference type="SAM" id="Phobius"/>
    </source>
</evidence>
<reference evidence="5 6" key="1">
    <citation type="submission" date="2020-02" db="EMBL/GenBank/DDBJ databases">
        <authorList>
            <person name="Li X.-J."/>
            <person name="Han X.-M."/>
        </authorList>
    </citation>
    <scope>NUCLEOTIDE SEQUENCE [LARGE SCALE GENOMIC DNA]</scope>
    <source>
        <strain evidence="5 6">CCTCC AB 2017055</strain>
    </source>
</reference>
<evidence type="ECO:0000313" key="6">
    <source>
        <dbReference type="Proteomes" id="UP000475214"/>
    </source>
</evidence>
<proteinExistence type="predicted"/>
<dbReference type="Pfam" id="PF14257">
    <property type="entry name" value="DUF4349"/>
    <property type="match status" value="1"/>
</dbReference>
<keyword evidence="2" id="KW-0472">Membrane</keyword>
<evidence type="ECO:0000259" key="4">
    <source>
        <dbReference type="Pfam" id="PF14257"/>
    </source>
</evidence>
<feature type="compositionally biased region" description="Acidic residues" evidence="1">
    <location>
        <begin position="48"/>
        <end position="58"/>
    </location>
</feature>
<evidence type="ECO:0000313" key="5">
    <source>
        <dbReference type="EMBL" id="NEE01283.1"/>
    </source>
</evidence>
<gene>
    <name evidence="5" type="ORF">G1H10_14000</name>
</gene>
<dbReference type="PROSITE" id="PS51257">
    <property type="entry name" value="PROKAR_LIPOPROTEIN"/>
    <property type="match status" value="1"/>
</dbReference>